<evidence type="ECO:0000256" key="5">
    <source>
        <dbReference type="ARBA" id="ARBA00022857"/>
    </source>
</evidence>
<accession>A0A834IPT3</accession>
<reference evidence="7" key="1">
    <citation type="submission" date="2020-08" db="EMBL/GenBank/DDBJ databases">
        <title>Genome sequencing and assembly of the red palm weevil Rhynchophorus ferrugineus.</title>
        <authorList>
            <person name="Dias G.B."/>
            <person name="Bergman C.M."/>
            <person name="Manee M."/>
        </authorList>
    </citation>
    <scope>NUCLEOTIDE SEQUENCE</scope>
    <source>
        <strain evidence="7">AA-2017</strain>
        <tissue evidence="7">Whole larva</tissue>
    </source>
</reference>
<sequence length="391" mass="43838">MFTCKLALKDIVLSVNNVCTRHLSTKSIKTEKVLVVSKLSRYDFEKRKYKNVGETTFREELRRRGADMDKLVHYHDLHKKYEEKLLKTLESMDIVVKVVDRYSYTIEDVQNADIIMPVGGDGTFLLAASLVNNNEKPVIGFNSDPQRSEGYLCLPKKYSADIQGAIKKLQSGDFKWLLRNRIRTTMLTTDRTDTKPTFLHGCEIGTSIMKPLIIGEALQYLALNEVFVGETLSARVSHIQMRLNGSTENTNLKCSGICISTGTGSTSWHLSINRLPVQNVAELLRLLDIDPTEGKDSLATVLADIYNKNLIFAPDDKRMAYTIRELISAAVWPNPKGIKNRGFASKVEIKSNCYDASLVIDGGVSFSFNDGATVLLEVKPEDALRTVTFKN</sequence>
<dbReference type="GO" id="GO:0006741">
    <property type="term" value="P:NADP+ biosynthetic process"/>
    <property type="evidence" value="ECO:0007669"/>
    <property type="project" value="InterPro"/>
</dbReference>
<dbReference type="PANTHER" id="PTHR13158">
    <property type="match status" value="1"/>
</dbReference>
<comment type="similarity">
    <text evidence="1">Belongs to the NAD kinase family.</text>
</comment>
<dbReference type="GO" id="GO:0003951">
    <property type="term" value="F:NAD+ kinase activity"/>
    <property type="evidence" value="ECO:0007669"/>
    <property type="project" value="UniProtKB-EC"/>
</dbReference>
<evidence type="ECO:0000256" key="6">
    <source>
        <dbReference type="ARBA" id="ARBA00023027"/>
    </source>
</evidence>
<organism evidence="7 8">
    <name type="scientific">Rhynchophorus ferrugineus</name>
    <name type="common">Red palm weevil</name>
    <name type="synonym">Curculio ferrugineus</name>
    <dbReference type="NCBI Taxonomy" id="354439"/>
    <lineage>
        <taxon>Eukaryota</taxon>
        <taxon>Metazoa</taxon>
        <taxon>Ecdysozoa</taxon>
        <taxon>Arthropoda</taxon>
        <taxon>Hexapoda</taxon>
        <taxon>Insecta</taxon>
        <taxon>Pterygota</taxon>
        <taxon>Neoptera</taxon>
        <taxon>Endopterygota</taxon>
        <taxon>Coleoptera</taxon>
        <taxon>Polyphaga</taxon>
        <taxon>Cucujiformia</taxon>
        <taxon>Curculionidae</taxon>
        <taxon>Dryophthorinae</taxon>
        <taxon>Rhynchophorus</taxon>
    </lineage>
</organism>
<name>A0A834IPT3_RHYFE</name>
<dbReference type="SUPFAM" id="SSF111331">
    <property type="entry name" value="NAD kinase/diacylglycerol kinase-like"/>
    <property type="match status" value="1"/>
</dbReference>
<dbReference type="GO" id="GO:0019674">
    <property type="term" value="P:NAD+ metabolic process"/>
    <property type="evidence" value="ECO:0007669"/>
    <property type="project" value="InterPro"/>
</dbReference>
<dbReference type="InterPro" id="IPR017437">
    <property type="entry name" value="ATP-NAD_kinase_PpnK-typ_C"/>
</dbReference>
<evidence type="ECO:0000256" key="3">
    <source>
        <dbReference type="ARBA" id="ARBA00022679"/>
    </source>
</evidence>
<dbReference type="PANTHER" id="PTHR13158:SF5">
    <property type="entry name" value="NAD KINASE 2, MITOCHONDRIAL"/>
    <property type="match status" value="1"/>
</dbReference>
<evidence type="ECO:0000256" key="1">
    <source>
        <dbReference type="ARBA" id="ARBA00010995"/>
    </source>
</evidence>
<keyword evidence="6" id="KW-0520">NAD</keyword>
<keyword evidence="4" id="KW-0418">Kinase</keyword>
<dbReference type="GO" id="GO:0005739">
    <property type="term" value="C:mitochondrion"/>
    <property type="evidence" value="ECO:0007669"/>
    <property type="project" value="TreeGrafter"/>
</dbReference>
<dbReference type="Proteomes" id="UP000625711">
    <property type="component" value="Unassembled WGS sequence"/>
</dbReference>
<dbReference type="OrthoDB" id="185618at2759"/>
<evidence type="ECO:0000256" key="2">
    <source>
        <dbReference type="ARBA" id="ARBA00012120"/>
    </source>
</evidence>
<keyword evidence="5" id="KW-0521">NADP</keyword>
<evidence type="ECO:0000256" key="4">
    <source>
        <dbReference type="ARBA" id="ARBA00022777"/>
    </source>
</evidence>
<comment type="caution">
    <text evidence="7">The sequence shown here is derived from an EMBL/GenBank/DDBJ whole genome shotgun (WGS) entry which is preliminary data.</text>
</comment>
<proteinExistence type="inferred from homology"/>
<dbReference type="Gene3D" id="3.40.50.10330">
    <property type="entry name" value="Probable inorganic polyphosphate/atp-NAD kinase, domain 1"/>
    <property type="match status" value="1"/>
</dbReference>
<protein>
    <recommendedName>
        <fullName evidence="2">NAD(+) kinase</fullName>
        <ecNumber evidence="2">2.7.1.23</ecNumber>
    </recommendedName>
</protein>
<dbReference type="Pfam" id="PF01513">
    <property type="entry name" value="NAD_kinase"/>
    <property type="match status" value="1"/>
</dbReference>
<dbReference type="AlphaFoldDB" id="A0A834IPT3"/>
<evidence type="ECO:0000313" key="7">
    <source>
        <dbReference type="EMBL" id="KAF7281830.1"/>
    </source>
</evidence>
<dbReference type="InterPro" id="IPR017438">
    <property type="entry name" value="ATP-NAD_kinase_N"/>
</dbReference>
<dbReference type="EC" id="2.7.1.23" evidence="2"/>
<evidence type="ECO:0000313" key="8">
    <source>
        <dbReference type="Proteomes" id="UP000625711"/>
    </source>
</evidence>
<keyword evidence="3" id="KW-0808">Transferase</keyword>
<dbReference type="EMBL" id="JAACXV010000221">
    <property type="protein sequence ID" value="KAF7281830.1"/>
    <property type="molecule type" value="Genomic_DNA"/>
</dbReference>
<dbReference type="Gene3D" id="2.60.200.30">
    <property type="entry name" value="Probable inorganic polyphosphate/atp-NAD kinase, domain 2"/>
    <property type="match status" value="1"/>
</dbReference>
<gene>
    <name evidence="7" type="ORF">GWI33_004230</name>
</gene>
<dbReference type="InterPro" id="IPR002504">
    <property type="entry name" value="NADK"/>
</dbReference>
<keyword evidence="8" id="KW-1185">Reference proteome</keyword>
<dbReference type="InterPro" id="IPR016064">
    <property type="entry name" value="NAD/diacylglycerol_kinase_sf"/>
</dbReference>